<name>A6KFH8_RAT</name>
<dbReference type="AlphaFoldDB" id="A6KFH8"/>
<reference evidence="1 2" key="1">
    <citation type="submission" date="2005-09" db="EMBL/GenBank/DDBJ databases">
        <authorList>
            <person name="Mural R.J."/>
            <person name="Li P.W."/>
            <person name="Adams M.D."/>
            <person name="Amanatides P.G."/>
            <person name="Baden-Tillson H."/>
            <person name="Barnstead M."/>
            <person name="Chin S.H."/>
            <person name="Dew I."/>
            <person name="Evans C.A."/>
            <person name="Ferriera S."/>
            <person name="Flanigan M."/>
            <person name="Fosler C."/>
            <person name="Glodek A."/>
            <person name="Gu Z."/>
            <person name="Holt R.A."/>
            <person name="Jennings D."/>
            <person name="Kraft C.L."/>
            <person name="Lu F."/>
            <person name="Nguyen T."/>
            <person name="Nusskern D.R."/>
            <person name="Pfannkoch C.M."/>
            <person name="Sitter C."/>
            <person name="Sutton G.G."/>
            <person name="Venter J.C."/>
            <person name="Wang Z."/>
            <person name="Woodage T."/>
            <person name="Zheng X.H."/>
            <person name="Zhong F."/>
        </authorList>
    </citation>
    <scope>NUCLEOTIDE SEQUENCE [LARGE SCALE GENOMIC DNA]</scope>
    <source>
        <strain>BN</strain>
        <strain evidence="2">Sprague-Dawley</strain>
    </source>
</reference>
<gene>
    <name evidence="1 3" type="primary">Pecr</name>
    <name evidence="1" type="ORF">rCG_24978</name>
</gene>
<dbReference type="RGD" id="70925">
    <property type="gene designation" value="Pecr"/>
</dbReference>
<sequence>MWTEARLCTLATSRYQIMTTGLWELGTLLLSRR</sequence>
<proteinExistence type="predicted"/>
<evidence type="ECO:0000313" key="1">
    <source>
        <dbReference type="EMBL" id="EDL75250.1"/>
    </source>
</evidence>
<dbReference type="Proteomes" id="UP000234681">
    <property type="component" value="Chromosome 9"/>
</dbReference>
<evidence type="ECO:0000313" key="3">
    <source>
        <dbReference type="RGD" id="70925"/>
    </source>
</evidence>
<protein>
    <submittedName>
        <fullName evidence="1">Peroxisomal trans-2-enoyl-CoA reductase, isoform CRA_d</fullName>
    </submittedName>
</protein>
<dbReference type="EMBL" id="CH474044">
    <property type="protein sequence ID" value="EDL75250.1"/>
    <property type="molecule type" value="Genomic_DNA"/>
</dbReference>
<organism evidence="1 2">
    <name type="scientific">Rattus norvegicus</name>
    <name type="common">Rat</name>
    <dbReference type="NCBI Taxonomy" id="10116"/>
    <lineage>
        <taxon>Eukaryota</taxon>
        <taxon>Metazoa</taxon>
        <taxon>Chordata</taxon>
        <taxon>Craniata</taxon>
        <taxon>Vertebrata</taxon>
        <taxon>Euteleostomi</taxon>
        <taxon>Mammalia</taxon>
        <taxon>Eutheria</taxon>
        <taxon>Euarchontoglires</taxon>
        <taxon>Glires</taxon>
        <taxon>Rodentia</taxon>
        <taxon>Myomorpha</taxon>
        <taxon>Muroidea</taxon>
        <taxon>Muridae</taxon>
        <taxon>Murinae</taxon>
        <taxon>Rattus</taxon>
    </lineage>
</organism>
<evidence type="ECO:0000313" key="2">
    <source>
        <dbReference type="Proteomes" id="UP000234681"/>
    </source>
</evidence>
<accession>A6KFH8</accession>